<dbReference type="GO" id="GO:0009055">
    <property type="term" value="F:electron transfer activity"/>
    <property type="evidence" value="ECO:0007669"/>
    <property type="project" value="InterPro"/>
</dbReference>
<dbReference type="RefSeq" id="WP_183961127.1">
    <property type="nucleotide sequence ID" value="NZ_JACHHP010000003.1"/>
</dbReference>
<evidence type="ECO:0000256" key="2">
    <source>
        <dbReference type="ARBA" id="ARBA00022617"/>
    </source>
</evidence>
<dbReference type="EMBL" id="JACHHP010000003">
    <property type="protein sequence ID" value="MBB5208608.1"/>
    <property type="molecule type" value="Genomic_DNA"/>
</dbReference>
<dbReference type="GO" id="GO:0020037">
    <property type="term" value="F:heme binding"/>
    <property type="evidence" value="ECO:0007669"/>
    <property type="project" value="InterPro"/>
</dbReference>
<evidence type="ECO:0000256" key="1">
    <source>
        <dbReference type="ARBA" id="ARBA00022448"/>
    </source>
</evidence>
<evidence type="ECO:0000256" key="6">
    <source>
        <dbReference type="PROSITE-ProRule" id="PRU00433"/>
    </source>
</evidence>
<dbReference type="Proteomes" id="UP000521199">
    <property type="component" value="Unassembled WGS sequence"/>
</dbReference>
<keyword evidence="2 6" id="KW-0349">Heme</keyword>
<accession>A0A7W8D9H5</accession>
<comment type="caution">
    <text evidence="9">The sequence shown here is derived from an EMBL/GenBank/DDBJ whole genome shotgun (WGS) entry which is preliminary data.</text>
</comment>
<keyword evidence="1" id="KW-0813">Transport</keyword>
<reference evidence="9 10" key="1">
    <citation type="submission" date="2020-08" db="EMBL/GenBank/DDBJ databases">
        <title>Genomic Encyclopedia of Type Strains, Phase IV (KMG-IV): sequencing the most valuable type-strain genomes for metagenomic binning, comparative biology and taxonomic classification.</title>
        <authorList>
            <person name="Goeker M."/>
        </authorList>
    </citation>
    <scope>NUCLEOTIDE SEQUENCE [LARGE SCALE GENOMIC DNA]</scope>
    <source>
        <strain evidence="9 10">DSM 24163</strain>
    </source>
</reference>
<sequence length="117" mass="12097">MIDSSNVRRLSFAVAAAFLFAGGAATAADIEAGKAKSVVCQACHGPDGNGIGDPQYPNIAGQYADYLAKALHDYKSGARKNAIMAGFATTLSDEDIANLAAYFASQTGPLDDLSHLK</sequence>
<keyword evidence="5 6" id="KW-0408">Iron</keyword>
<gene>
    <name evidence="9" type="ORF">HNQ52_002150</name>
</gene>
<feature type="signal peptide" evidence="7">
    <location>
        <begin position="1"/>
        <end position="27"/>
    </location>
</feature>
<dbReference type="Gene3D" id="1.10.760.10">
    <property type="entry name" value="Cytochrome c-like domain"/>
    <property type="match status" value="1"/>
</dbReference>
<feature type="chain" id="PRO_5031457812" evidence="7">
    <location>
        <begin position="28"/>
        <end position="117"/>
    </location>
</feature>
<dbReference type="InterPro" id="IPR036909">
    <property type="entry name" value="Cyt_c-like_dom_sf"/>
</dbReference>
<keyword evidence="4" id="KW-0249">Electron transport</keyword>
<evidence type="ECO:0000313" key="9">
    <source>
        <dbReference type="EMBL" id="MBB5208608.1"/>
    </source>
</evidence>
<protein>
    <submittedName>
        <fullName evidence="9">Cytochrome c553</fullName>
    </submittedName>
</protein>
<evidence type="ECO:0000256" key="5">
    <source>
        <dbReference type="ARBA" id="ARBA00023004"/>
    </source>
</evidence>
<dbReference type="InterPro" id="IPR050597">
    <property type="entry name" value="Cytochrome_c_Oxidase_Subunit"/>
</dbReference>
<keyword evidence="10" id="KW-1185">Reference proteome</keyword>
<evidence type="ECO:0000313" key="10">
    <source>
        <dbReference type="Proteomes" id="UP000521199"/>
    </source>
</evidence>
<dbReference type="Pfam" id="PF00034">
    <property type="entry name" value="Cytochrom_C"/>
    <property type="match status" value="1"/>
</dbReference>
<evidence type="ECO:0000259" key="8">
    <source>
        <dbReference type="PROSITE" id="PS51007"/>
    </source>
</evidence>
<feature type="domain" description="Cytochrome c" evidence="8">
    <location>
        <begin position="28"/>
        <end position="107"/>
    </location>
</feature>
<organism evidence="9 10">
    <name type="scientific">Chiayiivirga flava</name>
    <dbReference type="NCBI Taxonomy" id="659595"/>
    <lineage>
        <taxon>Bacteria</taxon>
        <taxon>Pseudomonadati</taxon>
        <taxon>Pseudomonadota</taxon>
        <taxon>Gammaproteobacteria</taxon>
        <taxon>Lysobacterales</taxon>
        <taxon>Lysobacteraceae</taxon>
        <taxon>Chiayiivirga</taxon>
    </lineage>
</organism>
<dbReference type="PANTHER" id="PTHR33751">
    <property type="entry name" value="CBB3-TYPE CYTOCHROME C OXIDASE SUBUNIT FIXP"/>
    <property type="match status" value="1"/>
</dbReference>
<dbReference type="GO" id="GO:0005506">
    <property type="term" value="F:iron ion binding"/>
    <property type="evidence" value="ECO:0007669"/>
    <property type="project" value="InterPro"/>
</dbReference>
<keyword evidence="3 6" id="KW-0479">Metal-binding</keyword>
<dbReference type="InterPro" id="IPR008168">
    <property type="entry name" value="Cyt_C_IC"/>
</dbReference>
<evidence type="ECO:0000256" key="4">
    <source>
        <dbReference type="ARBA" id="ARBA00022982"/>
    </source>
</evidence>
<name>A0A7W8D9H5_9GAMM</name>
<dbReference type="AlphaFoldDB" id="A0A7W8D9H5"/>
<dbReference type="PANTHER" id="PTHR33751:SF9">
    <property type="entry name" value="CYTOCHROME C4"/>
    <property type="match status" value="1"/>
</dbReference>
<evidence type="ECO:0000256" key="3">
    <source>
        <dbReference type="ARBA" id="ARBA00022723"/>
    </source>
</evidence>
<dbReference type="PROSITE" id="PS51007">
    <property type="entry name" value="CYTC"/>
    <property type="match status" value="1"/>
</dbReference>
<evidence type="ECO:0000256" key="7">
    <source>
        <dbReference type="SAM" id="SignalP"/>
    </source>
</evidence>
<proteinExistence type="predicted"/>
<keyword evidence="7" id="KW-0732">Signal</keyword>
<dbReference type="SUPFAM" id="SSF46626">
    <property type="entry name" value="Cytochrome c"/>
    <property type="match status" value="1"/>
</dbReference>
<dbReference type="PRINTS" id="PR00605">
    <property type="entry name" value="CYTCHROMECIC"/>
</dbReference>
<dbReference type="InterPro" id="IPR009056">
    <property type="entry name" value="Cyt_c-like_dom"/>
</dbReference>